<keyword evidence="8" id="KW-0862">Zinc</keyword>
<dbReference type="InterPro" id="IPR001267">
    <property type="entry name" value="Thymidine_kinase"/>
</dbReference>
<evidence type="ECO:0000256" key="11">
    <source>
        <dbReference type="RuleBase" id="RU000544"/>
    </source>
</evidence>
<dbReference type="GO" id="GO:0004797">
    <property type="term" value="F:thymidine kinase activity"/>
    <property type="evidence" value="ECO:0007669"/>
    <property type="project" value="UniProtKB-UniRule"/>
</dbReference>
<dbReference type="GO" id="GO:0005524">
    <property type="term" value="F:ATP binding"/>
    <property type="evidence" value="ECO:0007669"/>
    <property type="project" value="UniProtKB-UniRule"/>
</dbReference>
<dbReference type="InterPro" id="IPR027417">
    <property type="entry name" value="P-loop_NTPase"/>
</dbReference>
<comment type="caution">
    <text evidence="13">The sequence shown here is derived from an EMBL/GenBank/DDBJ whole genome shotgun (WGS) entry which is preliminary data.</text>
</comment>
<evidence type="ECO:0000256" key="2">
    <source>
        <dbReference type="ARBA" id="ARBA00012118"/>
    </source>
</evidence>
<dbReference type="GO" id="GO:0005829">
    <property type="term" value="C:cytosol"/>
    <property type="evidence" value="ECO:0007669"/>
    <property type="project" value="TreeGrafter"/>
</dbReference>
<evidence type="ECO:0000256" key="3">
    <source>
        <dbReference type="ARBA" id="ARBA00022634"/>
    </source>
</evidence>
<keyword evidence="8" id="KW-0479">Metal-binding</keyword>
<feature type="active site" description="Proton acceptor" evidence="8 9">
    <location>
        <position position="92"/>
    </location>
</feature>
<dbReference type="SUPFAM" id="SSF52540">
    <property type="entry name" value="P-loop containing nucleoside triphosphate hydrolases"/>
    <property type="match status" value="1"/>
</dbReference>
<dbReference type="Pfam" id="PF00265">
    <property type="entry name" value="TK"/>
    <property type="match status" value="1"/>
</dbReference>
<dbReference type="GO" id="GO:0046104">
    <property type="term" value="P:thymidine metabolic process"/>
    <property type="evidence" value="ECO:0007669"/>
    <property type="project" value="TreeGrafter"/>
</dbReference>
<dbReference type="SUPFAM" id="SSF57716">
    <property type="entry name" value="Glucocorticoid receptor-like (DNA-binding domain)"/>
    <property type="match status" value="1"/>
</dbReference>
<evidence type="ECO:0000256" key="8">
    <source>
        <dbReference type="HAMAP-Rule" id="MF_00124"/>
    </source>
</evidence>
<dbReference type="AlphaFoldDB" id="A0A0R1UJJ8"/>
<evidence type="ECO:0000256" key="5">
    <source>
        <dbReference type="ARBA" id="ARBA00022741"/>
    </source>
</evidence>
<keyword evidence="4 8" id="KW-0808">Transferase</keyword>
<evidence type="ECO:0000256" key="6">
    <source>
        <dbReference type="ARBA" id="ARBA00022777"/>
    </source>
</evidence>
<keyword evidence="5 8" id="KW-0547">Nucleotide-binding</keyword>
<keyword evidence="6 8" id="KW-0418">Kinase</keyword>
<keyword evidence="8" id="KW-0963">Cytoplasm</keyword>
<gene>
    <name evidence="8" type="primary">tdk</name>
    <name evidence="13" type="ORF">FC43_GL001027</name>
</gene>
<accession>A0A0R1UJJ8</accession>
<feature type="binding site" evidence="10">
    <location>
        <begin position="174"/>
        <end position="177"/>
    </location>
    <ligand>
        <name>substrate</name>
    </ligand>
</feature>
<feature type="binding site" evidence="8">
    <location>
        <position position="185"/>
    </location>
    <ligand>
        <name>Zn(2+)</name>
        <dbReference type="ChEBI" id="CHEBI:29105"/>
    </ligand>
</feature>
<feature type="binding site" evidence="8">
    <location>
        <position position="152"/>
    </location>
    <ligand>
        <name>Zn(2+)</name>
        <dbReference type="ChEBI" id="CHEBI:29105"/>
    </ligand>
</feature>
<evidence type="ECO:0000256" key="9">
    <source>
        <dbReference type="PIRSR" id="PIRSR035805-1"/>
    </source>
</evidence>
<dbReference type="RefSeq" id="WP_056953945.1">
    <property type="nucleotide sequence ID" value="NZ_AZFK01000018.1"/>
</dbReference>
<name>A0A0R1UJJ8_9LACO</name>
<dbReference type="EC" id="2.7.1.21" evidence="2 8"/>
<comment type="similarity">
    <text evidence="1 8 12">Belongs to the thymidine kinase family.</text>
</comment>
<dbReference type="Gene3D" id="3.30.60.20">
    <property type="match status" value="1"/>
</dbReference>
<evidence type="ECO:0000256" key="1">
    <source>
        <dbReference type="ARBA" id="ARBA00007587"/>
    </source>
</evidence>
<feature type="binding site" evidence="8">
    <location>
        <position position="188"/>
    </location>
    <ligand>
        <name>Zn(2+)</name>
        <dbReference type="ChEBI" id="CHEBI:29105"/>
    </ligand>
</feature>
<feature type="binding site" evidence="8">
    <location>
        <begin position="9"/>
        <end position="16"/>
    </location>
    <ligand>
        <name>ATP</name>
        <dbReference type="ChEBI" id="CHEBI:30616"/>
    </ligand>
</feature>
<dbReference type="PANTHER" id="PTHR11441">
    <property type="entry name" value="THYMIDINE KINASE"/>
    <property type="match status" value="1"/>
</dbReference>
<protein>
    <recommendedName>
        <fullName evidence="2 8">Thymidine kinase</fullName>
        <ecNumber evidence="2 8">2.7.1.21</ecNumber>
    </recommendedName>
</protein>
<evidence type="ECO:0000256" key="10">
    <source>
        <dbReference type="PIRSR" id="PIRSR035805-2"/>
    </source>
</evidence>
<comment type="subunit">
    <text evidence="8">Homotetramer.</text>
</comment>
<keyword evidence="3 8" id="KW-0237">DNA synthesis</keyword>
<dbReference type="PATRIC" id="fig|1423760.3.peg.1066"/>
<evidence type="ECO:0000313" key="14">
    <source>
        <dbReference type="Proteomes" id="UP000050816"/>
    </source>
</evidence>
<reference evidence="13 14" key="1">
    <citation type="journal article" date="2015" name="Genome Announc.">
        <title>Expanding the biotechnology potential of lactobacilli through comparative genomics of 213 strains and associated genera.</title>
        <authorList>
            <person name="Sun Z."/>
            <person name="Harris H.M."/>
            <person name="McCann A."/>
            <person name="Guo C."/>
            <person name="Argimon S."/>
            <person name="Zhang W."/>
            <person name="Yang X."/>
            <person name="Jeffery I.B."/>
            <person name="Cooney J.C."/>
            <person name="Kagawa T.F."/>
            <person name="Liu W."/>
            <person name="Song Y."/>
            <person name="Salvetti E."/>
            <person name="Wrobel A."/>
            <person name="Rasinkangas P."/>
            <person name="Parkhill J."/>
            <person name="Rea M.C."/>
            <person name="O'Sullivan O."/>
            <person name="Ritari J."/>
            <person name="Douillard F.P."/>
            <person name="Paul Ross R."/>
            <person name="Yang R."/>
            <person name="Briner A.E."/>
            <person name="Felis G.E."/>
            <person name="de Vos W.M."/>
            <person name="Barrangou R."/>
            <person name="Klaenhammer T.R."/>
            <person name="Caufield P.W."/>
            <person name="Cui Y."/>
            <person name="Zhang H."/>
            <person name="O'Toole P.W."/>
        </authorList>
    </citation>
    <scope>NUCLEOTIDE SEQUENCE [LARGE SCALE GENOMIC DNA]</scope>
    <source>
        <strain evidence="13 14">DSM 15946</strain>
    </source>
</reference>
<comment type="catalytic activity">
    <reaction evidence="8 11">
        <text>thymidine + ATP = dTMP + ADP + H(+)</text>
        <dbReference type="Rhea" id="RHEA:19129"/>
        <dbReference type="ChEBI" id="CHEBI:15378"/>
        <dbReference type="ChEBI" id="CHEBI:17748"/>
        <dbReference type="ChEBI" id="CHEBI:30616"/>
        <dbReference type="ChEBI" id="CHEBI:63528"/>
        <dbReference type="ChEBI" id="CHEBI:456216"/>
        <dbReference type="EC" id="2.7.1.21"/>
    </reaction>
</comment>
<evidence type="ECO:0000256" key="7">
    <source>
        <dbReference type="ARBA" id="ARBA00022840"/>
    </source>
</evidence>
<dbReference type="GO" id="GO:0008270">
    <property type="term" value="F:zinc ion binding"/>
    <property type="evidence" value="ECO:0007669"/>
    <property type="project" value="UniProtKB-UniRule"/>
</dbReference>
<feature type="binding site" evidence="10">
    <location>
        <position position="181"/>
    </location>
    <ligand>
        <name>substrate</name>
    </ligand>
</feature>
<dbReference type="PANTHER" id="PTHR11441:SF0">
    <property type="entry name" value="THYMIDINE KINASE, CYTOSOLIC"/>
    <property type="match status" value="1"/>
</dbReference>
<dbReference type="EMBL" id="AZFK01000018">
    <property type="protein sequence ID" value="KRL91610.1"/>
    <property type="molecule type" value="Genomic_DNA"/>
</dbReference>
<dbReference type="GO" id="GO:0071897">
    <property type="term" value="P:DNA biosynthetic process"/>
    <property type="evidence" value="ECO:0007669"/>
    <property type="project" value="UniProtKB-KW"/>
</dbReference>
<dbReference type="Proteomes" id="UP000050816">
    <property type="component" value="Unassembled WGS sequence"/>
</dbReference>
<comment type="subcellular location">
    <subcellularLocation>
        <location evidence="8">Cytoplasm</location>
    </subcellularLocation>
</comment>
<dbReference type="PIRSF" id="PIRSF035805">
    <property type="entry name" value="TK_cell"/>
    <property type="match status" value="1"/>
</dbReference>
<comment type="caution">
    <text evidence="8">Lacks conserved residue(s) required for the propagation of feature annotation.</text>
</comment>
<evidence type="ECO:0000313" key="13">
    <source>
        <dbReference type="EMBL" id="KRL91610.1"/>
    </source>
</evidence>
<dbReference type="NCBIfam" id="NF003300">
    <property type="entry name" value="PRK04296.1-5"/>
    <property type="match status" value="1"/>
</dbReference>
<dbReference type="Gene3D" id="3.40.50.300">
    <property type="entry name" value="P-loop containing nucleotide triphosphate hydrolases"/>
    <property type="match status" value="1"/>
</dbReference>
<proteinExistence type="inferred from homology"/>
<keyword evidence="7 8" id="KW-0067">ATP-binding</keyword>
<evidence type="ECO:0000256" key="4">
    <source>
        <dbReference type="ARBA" id="ARBA00022679"/>
    </source>
</evidence>
<organism evidence="13 14">
    <name type="scientific">Limosilactobacillus ingluviei DSM 15946</name>
    <dbReference type="NCBI Taxonomy" id="1423760"/>
    <lineage>
        <taxon>Bacteria</taxon>
        <taxon>Bacillati</taxon>
        <taxon>Bacillota</taxon>
        <taxon>Bacilli</taxon>
        <taxon>Lactobacillales</taxon>
        <taxon>Lactobacillaceae</taxon>
        <taxon>Limosilactobacillus</taxon>
    </lineage>
</organism>
<sequence length="194" mass="21863">MAQLFFRYGTMNSGKSLQLLAVKHNYEEKGGRVLLLTSALDDRAGVGIVKTRLGIKSEAIAIKSEDNVLDIITDHKYYDKGKLDCDCVLVDEAEFLTPDQIEQLWSVVVHCDTPVICYGLKTDFTGHLFDGSKRLLELADKIEEIKTVCEKCDRKATMNLRTVDGKAVYEGDQVQIGDSEYHAVCSYHHVNWEE</sequence>
<dbReference type="HAMAP" id="MF_00124">
    <property type="entry name" value="Thymidine_kinase"/>
    <property type="match status" value="1"/>
</dbReference>
<feature type="binding site" evidence="8">
    <location>
        <position position="149"/>
    </location>
    <ligand>
        <name>Zn(2+)</name>
        <dbReference type="ChEBI" id="CHEBI:29105"/>
    </ligand>
</feature>
<evidence type="ECO:0000256" key="12">
    <source>
        <dbReference type="RuleBase" id="RU004165"/>
    </source>
</evidence>